<keyword evidence="1" id="KW-0040">ANK repeat</keyword>
<feature type="repeat" description="ANK" evidence="1">
    <location>
        <begin position="81"/>
        <end position="113"/>
    </location>
</feature>
<dbReference type="AlphaFoldDB" id="A0AAR5Q536"/>
<dbReference type="Pfam" id="PF00023">
    <property type="entry name" value="Ank"/>
    <property type="match status" value="1"/>
</dbReference>
<evidence type="ECO:0000256" key="1">
    <source>
        <dbReference type="PROSITE-ProRule" id="PRU00023"/>
    </source>
</evidence>
<dbReference type="SUPFAM" id="SSF48403">
    <property type="entry name" value="Ankyrin repeat"/>
    <property type="match status" value="1"/>
</dbReference>
<protein>
    <recommendedName>
        <fullName evidence="4">Ankyrin repeat, SAM and basic leucine zipper domain-containing protein 1</fullName>
    </recommendedName>
</protein>
<dbReference type="PROSITE" id="PS50297">
    <property type="entry name" value="ANK_REP_REGION"/>
    <property type="match status" value="1"/>
</dbReference>
<dbReference type="Proteomes" id="UP000019118">
    <property type="component" value="Unassembled WGS sequence"/>
</dbReference>
<name>A0AAR5Q536_DENPD</name>
<proteinExistence type="predicted"/>
<dbReference type="Gene3D" id="1.25.40.20">
    <property type="entry name" value="Ankyrin repeat-containing domain"/>
    <property type="match status" value="1"/>
</dbReference>
<dbReference type="PROSITE" id="PS50088">
    <property type="entry name" value="ANK_REPEAT"/>
    <property type="match status" value="2"/>
</dbReference>
<sequence>MAMHPDWSSDSDDSLFDDDGDIYFKEKLKLMRASDIPHELSEEEKLKQTLNYLYNAIFSGCVEKVQELISTGINVNSELRDKWTSIMLAASYANADIIKLLIESGANINQTRDAVSPLMMACNCPDYTAPFEKSLEVIKLLVENGASVQAINRKRMDALMYAACNGHLPAVEYLLPKSNKQAVDNQQWSALTWAVSNNQFEVVKFLYEDGFDITLTDVRGNSPVDIARDNGLDAIIDLFPKRDIDLAETIESDCRKTFKENICEFLSMSDKDLKHIGVLLPYQRNRILTGLSRFHKQPYNPKSLHICIKNGSFSNIDVAIELLSAVKQVIAMEASIKYLLGHLQGAELSNEDRALLTRHVCEIKKQIHNMKGVTGKLKKVSKKWDSRATPADLITKKSIRSKFPWRKVGFCLGVCGVVLACKLKSTIQK</sequence>
<feature type="repeat" description="ANK" evidence="1">
    <location>
        <begin position="186"/>
        <end position="218"/>
    </location>
</feature>
<reference evidence="2" key="2">
    <citation type="submission" date="2024-08" db="UniProtKB">
        <authorList>
            <consortium name="EnsemblMetazoa"/>
        </authorList>
    </citation>
    <scope>IDENTIFICATION</scope>
</reference>
<dbReference type="SMART" id="SM00248">
    <property type="entry name" value="ANK"/>
    <property type="match status" value="6"/>
</dbReference>
<evidence type="ECO:0000313" key="3">
    <source>
        <dbReference type="Proteomes" id="UP000019118"/>
    </source>
</evidence>
<dbReference type="InterPro" id="IPR002110">
    <property type="entry name" value="Ankyrin_rpt"/>
</dbReference>
<evidence type="ECO:0008006" key="4">
    <source>
        <dbReference type="Google" id="ProtNLM"/>
    </source>
</evidence>
<dbReference type="PANTHER" id="PTHR24157">
    <property type="entry name" value="ANKYRIN REPEAT, SAM AND BASIC LEUCINE ZIPPER DOMAIN-CONTAINING PROTEIN 1"/>
    <property type="match status" value="1"/>
</dbReference>
<evidence type="ECO:0000313" key="2">
    <source>
        <dbReference type="EnsemblMetazoa" id="XP_019768231.1"/>
    </source>
</evidence>
<dbReference type="PANTHER" id="PTHR24157:SF3">
    <property type="entry name" value="ANKYRIN REPEAT, SAM AND BASIC LEUCINE ZIPPER DOMAIN-CONTAINING PROTEIN 1"/>
    <property type="match status" value="1"/>
</dbReference>
<reference evidence="3" key="1">
    <citation type="journal article" date="2013" name="Genome Biol.">
        <title>Draft genome of the mountain pine beetle, Dendroctonus ponderosae Hopkins, a major forest pest.</title>
        <authorList>
            <person name="Keeling C.I."/>
            <person name="Yuen M.M."/>
            <person name="Liao N.Y."/>
            <person name="Docking T.R."/>
            <person name="Chan S.K."/>
            <person name="Taylor G.A."/>
            <person name="Palmquist D.L."/>
            <person name="Jackman S.D."/>
            <person name="Nguyen A."/>
            <person name="Li M."/>
            <person name="Henderson H."/>
            <person name="Janes J.K."/>
            <person name="Zhao Y."/>
            <person name="Pandoh P."/>
            <person name="Moore R."/>
            <person name="Sperling F.A."/>
            <person name="Huber D.P."/>
            <person name="Birol I."/>
            <person name="Jones S.J."/>
            <person name="Bohlmann J."/>
        </authorList>
    </citation>
    <scope>NUCLEOTIDE SEQUENCE</scope>
</reference>
<accession>A0AAR5Q536</accession>
<dbReference type="InterPro" id="IPR036770">
    <property type="entry name" value="Ankyrin_rpt-contain_sf"/>
</dbReference>
<dbReference type="Pfam" id="PF12796">
    <property type="entry name" value="Ank_2"/>
    <property type="match status" value="1"/>
</dbReference>
<dbReference type="GO" id="GO:0071546">
    <property type="term" value="C:pi-body"/>
    <property type="evidence" value="ECO:0007669"/>
    <property type="project" value="TreeGrafter"/>
</dbReference>
<dbReference type="EnsemblMetazoa" id="XM_019912672.1">
    <property type="protein sequence ID" value="XP_019768231.1"/>
    <property type="gene ID" value="LOC109543126"/>
</dbReference>
<keyword evidence="3" id="KW-1185">Reference proteome</keyword>
<organism evidence="2 3">
    <name type="scientific">Dendroctonus ponderosae</name>
    <name type="common">Mountain pine beetle</name>
    <dbReference type="NCBI Taxonomy" id="77166"/>
    <lineage>
        <taxon>Eukaryota</taxon>
        <taxon>Metazoa</taxon>
        <taxon>Ecdysozoa</taxon>
        <taxon>Arthropoda</taxon>
        <taxon>Hexapoda</taxon>
        <taxon>Insecta</taxon>
        <taxon>Pterygota</taxon>
        <taxon>Neoptera</taxon>
        <taxon>Endopterygota</taxon>
        <taxon>Coleoptera</taxon>
        <taxon>Polyphaga</taxon>
        <taxon>Cucujiformia</taxon>
        <taxon>Curculionidae</taxon>
        <taxon>Scolytinae</taxon>
        <taxon>Dendroctonus</taxon>
    </lineage>
</organism>